<dbReference type="PROSITE" id="PS50002">
    <property type="entry name" value="SH3"/>
    <property type="match status" value="1"/>
</dbReference>
<dbReference type="GO" id="GO:0030838">
    <property type="term" value="P:positive regulation of actin filament polymerization"/>
    <property type="evidence" value="ECO:0007669"/>
    <property type="project" value="TreeGrafter"/>
</dbReference>
<accession>A0AAV7TBB1</accession>
<dbReference type="InterPro" id="IPR013606">
    <property type="entry name" value="I-BAR_dom"/>
</dbReference>
<dbReference type="AlphaFoldDB" id="A0AAV7TBB1"/>
<evidence type="ECO:0008006" key="8">
    <source>
        <dbReference type="Google" id="ProtNLM"/>
    </source>
</evidence>
<dbReference type="Pfam" id="PF08397">
    <property type="entry name" value="IMD"/>
    <property type="match status" value="1"/>
</dbReference>
<feature type="compositionally biased region" description="Polar residues" evidence="3">
    <location>
        <begin position="426"/>
        <end position="437"/>
    </location>
</feature>
<dbReference type="PANTHER" id="PTHR14206:SF5">
    <property type="entry name" value="BRAIN-SPECIFIC ANGIOGENESIS INHIBITOR 1-ASSOCIATED PROTEIN 2-LIKE PROTEIN 2"/>
    <property type="match status" value="1"/>
</dbReference>
<evidence type="ECO:0000256" key="2">
    <source>
        <dbReference type="PROSITE-ProRule" id="PRU00192"/>
    </source>
</evidence>
<dbReference type="SMART" id="SM00326">
    <property type="entry name" value="SH3"/>
    <property type="match status" value="1"/>
</dbReference>
<dbReference type="InterPro" id="IPR027267">
    <property type="entry name" value="AH/BAR_dom_sf"/>
</dbReference>
<dbReference type="GO" id="GO:0007009">
    <property type="term" value="P:plasma membrane organization"/>
    <property type="evidence" value="ECO:0007669"/>
    <property type="project" value="InterPro"/>
</dbReference>
<feature type="compositionally biased region" description="Polar residues" evidence="3">
    <location>
        <begin position="287"/>
        <end position="304"/>
    </location>
</feature>
<dbReference type="GO" id="GO:0005829">
    <property type="term" value="C:cytosol"/>
    <property type="evidence" value="ECO:0007669"/>
    <property type="project" value="TreeGrafter"/>
</dbReference>
<dbReference type="PANTHER" id="PTHR14206">
    <property type="entry name" value="BRAIN-SPECIFIC ANGIOGENESIS INHIBITOR 1-ASSOCIATED PROTEIN 2"/>
    <property type="match status" value="1"/>
</dbReference>
<dbReference type="InterPro" id="IPR001452">
    <property type="entry name" value="SH3_domain"/>
</dbReference>
<proteinExistence type="predicted"/>
<comment type="caution">
    <text evidence="6">The sequence shown here is derived from an EMBL/GenBank/DDBJ whole genome shotgun (WGS) entry which is preliminary data.</text>
</comment>
<name>A0AAV7TBB1_PLEWA</name>
<gene>
    <name evidence="6" type="ORF">NDU88_005546</name>
</gene>
<dbReference type="Gene3D" id="1.20.1270.60">
    <property type="entry name" value="Arfaptin homology (AH) domain/BAR domain"/>
    <property type="match status" value="1"/>
</dbReference>
<feature type="region of interest" description="Disordered" evidence="3">
    <location>
        <begin position="264"/>
        <end position="304"/>
    </location>
</feature>
<dbReference type="InterPro" id="IPR036028">
    <property type="entry name" value="SH3-like_dom_sf"/>
</dbReference>
<dbReference type="SUPFAM" id="SSF103657">
    <property type="entry name" value="BAR/IMD domain-like"/>
    <property type="match status" value="1"/>
</dbReference>
<dbReference type="InterPro" id="IPR035593">
    <property type="entry name" value="Pinkbar_SH3"/>
</dbReference>
<evidence type="ECO:0000259" key="5">
    <source>
        <dbReference type="PROSITE" id="PS51338"/>
    </source>
</evidence>
<evidence type="ECO:0000256" key="1">
    <source>
        <dbReference type="ARBA" id="ARBA00022443"/>
    </source>
</evidence>
<dbReference type="PROSITE" id="PS51338">
    <property type="entry name" value="IMD"/>
    <property type="match status" value="1"/>
</dbReference>
<keyword evidence="1 2" id="KW-0728">SH3 domain</keyword>
<feature type="domain" description="IMD" evidence="5">
    <location>
        <begin position="1"/>
        <end position="240"/>
    </location>
</feature>
<protein>
    <recommendedName>
        <fullName evidence="8">Brain-specific angiogenesis inhibitor 1-associated protein 2-like protein 2</fullName>
    </recommendedName>
</protein>
<dbReference type="Pfam" id="PF14604">
    <property type="entry name" value="SH3_9"/>
    <property type="match status" value="1"/>
</dbReference>
<dbReference type="Gene3D" id="2.30.30.40">
    <property type="entry name" value="SH3 Domains"/>
    <property type="match status" value="1"/>
</dbReference>
<dbReference type="InterPro" id="IPR027681">
    <property type="entry name" value="IRSp53/IRTKS/Pinkbar"/>
</dbReference>
<feature type="region of interest" description="Disordered" evidence="3">
    <location>
        <begin position="425"/>
        <end position="488"/>
    </location>
</feature>
<evidence type="ECO:0000256" key="3">
    <source>
        <dbReference type="SAM" id="MobiDB-lite"/>
    </source>
</evidence>
<evidence type="ECO:0000259" key="4">
    <source>
        <dbReference type="PROSITE" id="PS50002"/>
    </source>
</evidence>
<dbReference type="CDD" id="cd11914">
    <property type="entry name" value="SH3_BAIAP2L2"/>
    <property type="match status" value="1"/>
</dbReference>
<evidence type="ECO:0000313" key="7">
    <source>
        <dbReference type="Proteomes" id="UP001066276"/>
    </source>
</evidence>
<dbReference type="GO" id="GO:0005654">
    <property type="term" value="C:nucleoplasm"/>
    <property type="evidence" value="ECO:0007669"/>
    <property type="project" value="TreeGrafter"/>
</dbReference>
<dbReference type="SUPFAM" id="SSF50044">
    <property type="entry name" value="SH3-domain"/>
    <property type="match status" value="1"/>
</dbReference>
<dbReference type="Proteomes" id="UP001066276">
    <property type="component" value="Chromosome 4_1"/>
</dbReference>
<reference evidence="6" key="1">
    <citation type="journal article" date="2022" name="bioRxiv">
        <title>Sequencing and chromosome-scale assembly of the giantPleurodeles waltlgenome.</title>
        <authorList>
            <person name="Brown T."/>
            <person name="Elewa A."/>
            <person name="Iarovenko S."/>
            <person name="Subramanian E."/>
            <person name="Araus A.J."/>
            <person name="Petzold A."/>
            <person name="Susuki M."/>
            <person name="Suzuki K.-i.T."/>
            <person name="Hayashi T."/>
            <person name="Toyoda A."/>
            <person name="Oliveira C."/>
            <person name="Osipova E."/>
            <person name="Leigh N.D."/>
            <person name="Simon A."/>
            <person name="Yun M.H."/>
        </authorList>
    </citation>
    <scope>NUCLEOTIDE SEQUENCE</scope>
    <source>
        <strain evidence="6">20211129_DDA</strain>
        <tissue evidence="6">Liver</tissue>
    </source>
</reference>
<dbReference type="EMBL" id="JANPWB010000007">
    <property type="protein sequence ID" value="KAJ1173720.1"/>
    <property type="molecule type" value="Genomic_DNA"/>
</dbReference>
<feature type="region of interest" description="Disordered" evidence="3">
    <location>
        <begin position="212"/>
        <end position="240"/>
    </location>
</feature>
<feature type="compositionally biased region" description="Basic and acidic residues" evidence="3">
    <location>
        <begin position="270"/>
        <end position="285"/>
    </location>
</feature>
<feature type="domain" description="SH3" evidence="4">
    <location>
        <begin position="324"/>
        <end position="387"/>
    </location>
</feature>
<organism evidence="6 7">
    <name type="scientific">Pleurodeles waltl</name>
    <name type="common">Iberian ribbed newt</name>
    <dbReference type="NCBI Taxonomy" id="8319"/>
    <lineage>
        <taxon>Eukaryota</taxon>
        <taxon>Metazoa</taxon>
        <taxon>Chordata</taxon>
        <taxon>Craniata</taxon>
        <taxon>Vertebrata</taxon>
        <taxon>Euteleostomi</taxon>
        <taxon>Amphibia</taxon>
        <taxon>Batrachia</taxon>
        <taxon>Caudata</taxon>
        <taxon>Salamandroidea</taxon>
        <taxon>Salamandridae</taxon>
        <taxon>Pleurodelinae</taxon>
        <taxon>Pleurodeles</taxon>
    </lineage>
</organism>
<dbReference type="GO" id="GO:0051017">
    <property type="term" value="P:actin filament bundle assembly"/>
    <property type="evidence" value="ECO:0007669"/>
    <property type="project" value="TreeGrafter"/>
</dbReference>
<keyword evidence="7" id="KW-1185">Reference proteome</keyword>
<evidence type="ECO:0000313" key="6">
    <source>
        <dbReference type="EMBL" id="KAJ1173720.1"/>
    </source>
</evidence>
<dbReference type="GO" id="GO:0051764">
    <property type="term" value="P:actin crosslink formation"/>
    <property type="evidence" value="ECO:0007669"/>
    <property type="project" value="TreeGrafter"/>
</dbReference>
<sequence length="488" mass="54836">MDVLYNSTLSIYENILEQFNPALENLVYLGNNYMQALNALSNAADVYFKAIKKMGEQALESSTSQVLGRILVHMSDSHTHLNAGLELVLQTFHGEILQHIEKNTKLDMQFINDSRKRYQLEYQRRAANLDKGMSEVWKMERKRDKNLREMKESVNRLHLDMQAFVSESQRAAELEEKRRYRFLAEKHCLLSSAFLQFHNQARGILQNRVPQWKEQVDASRNQPANPAPSKPNPAQGYTASRPASGLLETQRPLEEFNSFMSRSSNSIIQEVERDRQRTPDPDRRTMQRTSSVGSLASNQQRSRSNSFGEVAIAAAVVAATGADEAGTRVQALVNHSTSGNKTLLRFSKGDVIQVLVPEARNGWLYGKLESSAMTGWFPEAYVKSLGDERDEDLSPRSFPLRGAHSAGTLLDNSSDLPVADYRVTADTMSSRSTPVSKDNSRRGSVASTTSQGRFSDHPRELFPRGTNPFATVKLRPTVTNDRSAPLIR</sequence>